<feature type="compositionally biased region" description="Pro residues" evidence="1">
    <location>
        <begin position="1"/>
        <end position="12"/>
    </location>
</feature>
<feature type="region of interest" description="Disordered" evidence="1">
    <location>
        <begin position="1"/>
        <end position="59"/>
    </location>
</feature>
<protein>
    <submittedName>
        <fullName evidence="2">Helix-turn-helix domain-containing protein</fullName>
    </submittedName>
</protein>
<evidence type="ECO:0000313" key="3">
    <source>
        <dbReference type="Proteomes" id="UP001500973"/>
    </source>
</evidence>
<organism evidence="2 3">
    <name type="scientific">Streptomyces thermospinosisporus</name>
    <dbReference type="NCBI Taxonomy" id="161482"/>
    <lineage>
        <taxon>Bacteria</taxon>
        <taxon>Bacillati</taxon>
        <taxon>Actinomycetota</taxon>
        <taxon>Actinomycetes</taxon>
        <taxon>Kitasatosporales</taxon>
        <taxon>Streptomycetaceae</taxon>
        <taxon>Streptomyces</taxon>
    </lineage>
</organism>
<comment type="caution">
    <text evidence="2">The sequence shown here is derived from an EMBL/GenBank/DDBJ whole genome shotgun (WGS) entry which is preliminary data.</text>
</comment>
<evidence type="ECO:0000256" key="1">
    <source>
        <dbReference type="SAM" id="MobiDB-lite"/>
    </source>
</evidence>
<reference evidence="2 3" key="1">
    <citation type="journal article" date="2019" name="Int. J. Syst. Evol. Microbiol.">
        <title>The Global Catalogue of Microorganisms (GCM) 10K type strain sequencing project: providing services to taxonomists for standard genome sequencing and annotation.</title>
        <authorList>
            <consortium name="The Broad Institute Genomics Platform"/>
            <consortium name="The Broad Institute Genome Sequencing Center for Infectious Disease"/>
            <person name="Wu L."/>
            <person name="Ma J."/>
        </authorList>
    </citation>
    <scope>NUCLEOTIDE SEQUENCE [LARGE SCALE GENOMIC DNA]</scope>
    <source>
        <strain evidence="2 3">JCM 11756</strain>
    </source>
</reference>
<accession>A0ABN1YWY3</accession>
<keyword evidence="3" id="KW-1185">Reference proteome</keyword>
<gene>
    <name evidence="2" type="ORF">GCM10009601_29300</name>
</gene>
<feature type="region of interest" description="Disordered" evidence="1">
    <location>
        <begin position="201"/>
        <end position="256"/>
    </location>
</feature>
<feature type="region of interest" description="Disordered" evidence="1">
    <location>
        <begin position="73"/>
        <end position="108"/>
    </location>
</feature>
<dbReference type="Proteomes" id="UP001500973">
    <property type="component" value="Unassembled WGS sequence"/>
</dbReference>
<feature type="compositionally biased region" description="Low complexity" evidence="1">
    <location>
        <begin position="232"/>
        <end position="242"/>
    </location>
</feature>
<sequence>MKEPFQAPPLPPTAALTRAGEHPRTGWNCQPSRPDAQRNAPPQPQTCNGPRRDGQSQCEGLTTEEEWTFLMDTQNPSVPSRAQARLAGDKHPNRRPGAAHRTGGLQHDNTRHTSRFVVIGNHLAQHPELSLLAIGLGTHLQSLPKGAPVDIKTLAARFPEGATRIAAALRELEAHGYLRRERVRTPSGRIVTRTISCNQPAAARRSIEGVSRAPRAPRDSREPREPRAEHTPSGSSGSSGSRGPREPRGRLLPAVPRPECNVPALFQAATDLLADLRRHDSRLLLSADDTAHLAPGVAAWLERDVTPTAVRRALTADLPPEGLRRPAALLAHRLAAQLPPPAPYRARATAPPAPTRYPMRNCDGCDRGFRSPHPGALCRDCRSDLQEAA</sequence>
<feature type="compositionally biased region" description="Basic and acidic residues" evidence="1">
    <location>
        <begin position="216"/>
        <end position="230"/>
    </location>
</feature>
<proteinExistence type="predicted"/>
<dbReference type="EMBL" id="BAAAIZ010000039">
    <property type="protein sequence ID" value="GAA1424482.1"/>
    <property type="molecule type" value="Genomic_DNA"/>
</dbReference>
<evidence type="ECO:0000313" key="2">
    <source>
        <dbReference type="EMBL" id="GAA1424482.1"/>
    </source>
</evidence>
<name>A0ABN1YWY3_9ACTN</name>